<dbReference type="GO" id="GO:0008168">
    <property type="term" value="F:methyltransferase activity"/>
    <property type="evidence" value="ECO:0007669"/>
    <property type="project" value="UniProtKB-KW"/>
</dbReference>
<dbReference type="OrthoDB" id="422637at2759"/>
<dbReference type="InterPro" id="IPR029063">
    <property type="entry name" value="SAM-dependent_MTases_sf"/>
</dbReference>
<reference evidence="12 13" key="1">
    <citation type="submission" date="2019-06" db="EMBL/GenBank/DDBJ databases">
        <title>A chromosomal-level reference genome of Carpinus fangiana (Coryloideae, Betulaceae).</title>
        <authorList>
            <person name="Yang X."/>
            <person name="Wang Z."/>
            <person name="Zhang L."/>
            <person name="Hao G."/>
            <person name="Liu J."/>
            <person name="Yang Y."/>
        </authorList>
    </citation>
    <scope>NUCLEOTIDE SEQUENCE [LARGE SCALE GENOMIC DNA]</scope>
    <source>
        <strain evidence="12">Cfa_2016G</strain>
        <tissue evidence="12">Leaf</tissue>
    </source>
</reference>
<dbReference type="PANTHER" id="PTHR13366">
    <property type="entry name" value="MALARIA ANTIGEN-RELATED"/>
    <property type="match status" value="1"/>
</dbReference>
<evidence type="ECO:0000256" key="4">
    <source>
        <dbReference type="ARBA" id="ARBA00022679"/>
    </source>
</evidence>
<keyword evidence="13" id="KW-1185">Reference proteome</keyword>
<dbReference type="GO" id="GO:0005789">
    <property type="term" value="C:endoplasmic reticulum membrane"/>
    <property type="evidence" value="ECO:0007669"/>
    <property type="project" value="UniProtKB-SubCell"/>
</dbReference>
<dbReference type="FunFam" id="3.40.50.150:FF:000123">
    <property type="entry name" value="Putative methyltransferase PMT15"/>
    <property type="match status" value="1"/>
</dbReference>
<accession>A0A5N6R249</accession>
<keyword evidence="7" id="KW-1133">Transmembrane helix</keyword>
<evidence type="ECO:0000259" key="11">
    <source>
        <dbReference type="Pfam" id="PF13251"/>
    </source>
</evidence>
<dbReference type="Proteomes" id="UP000327013">
    <property type="component" value="Chromosome 5"/>
</dbReference>
<name>A0A5N6R249_9ROSI</name>
<dbReference type="Gene3D" id="1.25.10.10">
    <property type="entry name" value="Leucine-rich Repeat Variant"/>
    <property type="match status" value="2"/>
</dbReference>
<evidence type="ECO:0000256" key="9">
    <source>
        <dbReference type="ARBA" id="ARBA00023180"/>
    </source>
</evidence>
<dbReference type="Pfam" id="PF03141">
    <property type="entry name" value="Methyltransf_29"/>
    <property type="match status" value="1"/>
</dbReference>
<evidence type="ECO:0000256" key="7">
    <source>
        <dbReference type="ARBA" id="ARBA00022989"/>
    </source>
</evidence>
<proteinExistence type="inferred from homology"/>
<dbReference type="EMBL" id="CM017325">
    <property type="protein sequence ID" value="KAE8054999.1"/>
    <property type="molecule type" value="Genomic_DNA"/>
</dbReference>
<dbReference type="InterPro" id="IPR052107">
    <property type="entry name" value="HEAT6"/>
</dbReference>
<dbReference type="GO" id="GO:0032259">
    <property type="term" value="P:methylation"/>
    <property type="evidence" value="ECO:0007669"/>
    <property type="project" value="UniProtKB-KW"/>
</dbReference>
<keyword evidence="6" id="KW-0735">Signal-anchor</keyword>
<feature type="compositionally biased region" description="Basic and acidic residues" evidence="10">
    <location>
        <begin position="324"/>
        <end position="340"/>
    </location>
</feature>
<evidence type="ECO:0000256" key="2">
    <source>
        <dbReference type="ARBA" id="ARBA00008361"/>
    </source>
</evidence>
<keyword evidence="4" id="KW-0808">Transferase</keyword>
<keyword evidence="8" id="KW-0472">Membrane</keyword>
<feature type="region of interest" description="Disordered" evidence="10">
    <location>
        <begin position="324"/>
        <end position="347"/>
    </location>
</feature>
<evidence type="ECO:0000256" key="1">
    <source>
        <dbReference type="ARBA" id="ARBA00004648"/>
    </source>
</evidence>
<dbReference type="PANTHER" id="PTHR13366:SF0">
    <property type="entry name" value="HEAT REPEAT-CONTAINING PROTEIN 6"/>
    <property type="match status" value="1"/>
</dbReference>
<organism evidence="12 13">
    <name type="scientific">Carpinus fangiana</name>
    <dbReference type="NCBI Taxonomy" id="176857"/>
    <lineage>
        <taxon>Eukaryota</taxon>
        <taxon>Viridiplantae</taxon>
        <taxon>Streptophyta</taxon>
        <taxon>Embryophyta</taxon>
        <taxon>Tracheophyta</taxon>
        <taxon>Spermatophyta</taxon>
        <taxon>Magnoliopsida</taxon>
        <taxon>eudicotyledons</taxon>
        <taxon>Gunneridae</taxon>
        <taxon>Pentapetalae</taxon>
        <taxon>rosids</taxon>
        <taxon>fabids</taxon>
        <taxon>Fagales</taxon>
        <taxon>Betulaceae</taxon>
        <taxon>Carpinus</taxon>
    </lineage>
</organism>
<dbReference type="SUPFAM" id="SSF53335">
    <property type="entry name" value="S-adenosyl-L-methionine-dependent methyltransferases"/>
    <property type="match status" value="2"/>
</dbReference>
<evidence type="ECO:0000256" key="3">
    <source>
        <dbReference type="ARBA" id="ARBA00022603"/>
    </source>
</evidence>
<evidence type="ECO:0000256" key="6">
    <source>
        <dbReference type="ARBA" id="ARBA00022968"/>
    </source>
</evidence>
<dbReference type="InterPro" id="IPR011989">
    <property type="entry name" value="ARM-like"/>
</dbReference>
<dbReference type="Gene3D" id="3.40.50.150">
    <property type="entry name" value="Vaccinia Virus protein VP39"/>
    <property type="match status" value="1"/>
</dbReference>
<keyword evidence="9" id="KW-0325">Glycoprotein</keyword>
<comment type="similarity">
    <text evidence="2">Belongs to the methyltransferase superfamily.</text>
</comment>
<evidence type="ECO:0000256" key="10">
    <source>
        <dbReference type="SAM" id="MobiDB-lite"/>
    </source>
</evidence>
<dbReference type="SUPFAM" id="SSF48371">
    <property type="entry name" value="ARM repeat"/>
    <property type="match status" value="1"/>
</dbReference>
<keyword evidence="3" id="KW-0489">Methyltransferase</keyword>
<evidence type="ECO:0000256" key="5">
    <source>
        <dbReference type="ARBA" id="ARBA00022692"/>
    </source>
</evidence>
<comment type="subcellular location">
    <subcellularLocation>
        <location evidence="1">Endoplasmic reticulum membrane</location>
        <topology evidence="1">Single-pass type II membrane protein</topology>
    </subcellularLocation>
</comment>
<feature type="domain" description="DUF4042" evidence="11">
    <location>
        <begin position="399"/>
        <end position="483"/>
    </location>
</feature>
<evidence type="ECO:0000256" key="8">
    <source>
        <dbReference type="ARBA" id="ARBA00023136"/>
    </source>
</evidence>
<gene>
    <name evidence="12" type="ORF">FH972_011874</name>
</gene>
<sequence length="1673" mass="187799">MASSSSSSAAVRSWRTAFLTLRDETLASGAGATPPSSIPQLLQHLVFSHSQSLVSAAPHLPPHEVTSDILFMLELVASNCHGPQDMTATFSHTSNLIHDVCRRVSYEISSSSWSLILDSFANMLEYLLNKADSSANAAKITSMMDCLDTIRRLISVRHRTCSPSEDIELVKFLLRIIASSHSELICSSHSIRNQKYAAEMGKSVPRYYSLWEVQTVTFSMLGETVTRDQSSIPVDVWKSMIEVIRRVMDFLASKSLLVEDNVMSRFYASLLHCLHLVLMDPKYSISDHVTGFVVALRMFFTYGLSSRTQLTYPAAGHQEKELHTVSKSSLEEPKRVDHSPYRPPHLRKMKTSNMKEKKAWNPPSFSDHESSMGYFTSSDSDYSDSDGLVKDSDTVQNSKVRVAAIVCIQDLCHADSKSFTTQWTLLLPTSDVLQPRKFEATLMTCLLYDPYLKARIASASALEVMLDGPSSIFLQVAEYKGSSKYSRMPGDLLRAVITSLRTRINEGFSFRNDQSGLLAAAVSCLTAALSTSPSIQVRQMLLEEISIGFLEAEKKSGVLFTLFQYAEQLTSPNVCFEALQALKTVSHNYPNIVFACWGQVSTIVYGFLTVPTPEVYARPWKGQTGDTVGFIGEKVITAAVKVLDECLRALSGFKGTEDLLDDKVTPFTSECIRIKKISSAPSYELDSTEHTESEAKACPSGIEQWCEAIEKHMPLILWHTSAMVRAASVTCFAGITSSVFSSLMKEKQDFILSSLINASVYNEVPSVRSAACRAIGVITCFPQVSQSAEILNKFIHAVEINTRDPLVSVKITASWALANICDSIRHCIDDFPSKPSKDSNADSSLIALLTECALRLTKDGDKIKSNAVRALGNLSRFVKCTCLSGSFDKPIGHMGLSQKNNSDEVFTSSNDMKCSHGNASSSFHPASIEDSRWLERMVQAFISCVTTGNVKVQWNVCHALSNLFLNETLRLQDMDWAPSVFSILLLLLRDSSNFKIRIHAAAALAVPASIHDYGKSFPDVIQSLEHIIENLGSDQISAPSSFKYRVALEKQLTSTMLHVLSLASSTDHEPLKDFLVKGSNFQTPTFIKEKRRKLEYHGSPCLLHIVIIAFHWENRIWESLAVPITFSHHQVEINNSAGVQKFPPCDLSHSEYTPCQDPVRGRKFDRNMLKYRERHCPKKEELLLCLIPAPPRYKTPFKWPQSRDYAWYGNIPHRELSIEKAVQNWIQVEGERFRFPGGGTMFPRGADAYIDDINDLIPLKSGNIRTAIDTGCGVASWGAYLLRRDILAMSFAPRDTHEAQVQFALERGVPAMIGIMASQRLPYPARAFDMAHCSRCLIPWHKYDGMYLIEVDRILRPGGYWILSGPPIHWKKHWRGWERTQEDLKQEQDAIEDVAKSLCWKKVIEKNDLSIWQKPINHVECIKSRKLYKTPHICKSDNPDTAWYRNMETCITPLPEVSSSDEVAGGGLEKWPQRAFAIPPRITSGSIPGITAEKFQEDNELWKDRVTHYKRIIPLSQGRYRNIMDMNAYLGGFAAALLKYPVWVMNVVPADSKQDTLGVIYERGFIGAYQDWCEAFSTYPRTYDLIHAGGVFSIYQDRCDITYILLEMDRILRPEGAVIFRDTVEILVKIQGITDGMRWKSQIMDHESGPFNPEKILVAVKTYWTGEATQKQD</sequence>
<evidence type="ECO:0000313" key="13">
    <source>
        <dbReference type="Proteomes" id="UP000327013"/>
    </source>
</evidence>
<dbReference type="Pfam" id="PF13251">
    <property type="entry name" value="DUF4042"/>
    <property type="match status" value="1"/>
</dbReference>
<protein>
    <recommendedName>
        <fullName evidence="11">DUF4042 domain-containing protein</fullName>
    </recommendedName>
</protein>
<dbReference type="InterPro" id="IPR004159">
    <property type="entry name" value="Put_SAM_MeTrfase"/>
</dbReference>
<dbReference type="InterPro" id="IPR025283">
    <property type="entry name" value="DUF4042"/>
</dbReference>
<dbReference type="InterPro" id="IPR016024">
    <property type="entry name" value="ARM-type_fold"/>
</dbReference>
<evidence type="ECO:0000313" key="12">
    <source>
        <dbReference type="EMBL" id="KAE8054999.1"/>
    </source>
</evidence>
<keyword evidence="5" id="KW-0812">Transmembrane</keyword>